<gene>
    <name evidence="1" type="ORF">ASPFODRAFT_54808</name>
</gene>
<accession>A0A1M3SYT6</accession>
<dbReference type="AlphaFoldDB" id="A0A1M3SYT6"/>
<dbReference type="EMBL" id="KV878277">
    <property type="protein sequence ID" value="OJZ79684.1"/>
    <property type="molecule type" value="Genomic_DNA"/>
</dbReference>
<reference evidence="2" key="1">
    <citation type="journal article" date="2017" name="Genome Biol.">
        <title>Comparative genomics reveals high biological diversity and specific adaptations in the industrially and medically important fungal genus Aspergillus.</title>
        <authorList>
            <person name="de Vries R.P."/>
            <person name="Riley R."/>
            <person name="Wiebenga A."/>
            <person name="Aguilar-Osorio G."/>
            <person name="Amillis S."/>
            <person name="Uchima C.A."/>
            <person name="Anderluh G."/>
            <person name="Asadollahi M."/>
            <person name="Askin M."/>
            <person name="Barry K."/>
            <person name="Battaglia E."/>
            <person name="Bayram O."/>
            <person name="Benocci T."/>
            <person name="Braus-Stromeyer S.A."/>
            <person name="Caldana C."/>
            <person name="Canovas D."/>
            <person name="Cerqueira G.C."/>
            <person name="Chen F."/>
            <person name="Chen W."/>
            <person name="Choi C."/>
            <person name="Clum A."/>
            <person name="Dos Santos R.A."/>
            <person name="Damasio A.R."/>
            <person name="Diallinas G."/>
            <person name="Emri T."/>
            <person name="Fekete E."/>
            <person name="Flipphi M."/>
            <person name="Freyberg S."/>
            <person name="Gallo A."/>
            <person name="Gournas C."/>
            <person name="Habgood R."/>
            <person name="Hainaut M."/>
            <person name="Harispe M.L."/>
            <person name="Henrissat B."/>
            <person name="Hilden K.S."/>
            <person name="Hope R."/>
            <person name="Hossain A."/>
            <person name="Karabika E."/>
            <person name="Karaffa L."/>
            <person name="Karanyi Z."/>
            <person name="Krasevec N."/>
            <person name="Kuo A."/>
            <person name="Kusch H."/>
            <person name="LaButti K."/>
            <person name="Lagendijk E.L."/>
            <person name="Lapidus A."/>
            <person name="Levasseur A."/>
            <person name="Lindquist E."/>
            <person name="Lipzen A."/>
            <person name="Logrieco A.F."/>
            <person name="MacCabe A."/>
            <person name="Maekelae M.R."/>
            <person name="Malavazi I."/>
            <person name="Melin P."/>
            <person name="Meyer V."/>
            <person name="Mielnichuk N."/>
            <person name="Miskei M."/>
            <person name="Molnar A.P."/>
            <person name="Mule G."/>
            <person name="Ngan C.Y."/>
            <person name="Orejas M."/>
            <person name="Orosz E."/>
            <person name="Ouedraogo J.P."/>
            <person name="Overkamp K.M."/>
            <person name="Park H.-S."/>
            <person name="Perrone G."/>
            <person name="Piumi F."/>
            <person name="Punt P.J."/>
            <person name="Ram A.F."/>
            <person name="Ramon A."/>
            <person name="Rauscher S."/>
            <person name="Record E."/>
            <person name="Riano-Pachon D.M."/>
            <person name="Robert V."/>
            <person name="Roehrig J."/>
            <person name="Ruller R."/>
            <person name="Salamov A."/>
            <person name="Salih N.S."/>
            <person name="Samson R.A."/>
            <person name="Sandor E."/>
            <person name="Sanguinetti M."/>
            <person name="Schuetze T."/>
            <person name="Sepcic K."/>
            <person name="Shelest E."/>
            <person name="Sherlock G."/>
            <person name="Sophianopoulou V."/>
            <person name="Squina F.M."/>
            <person name="Sun H."/>
            <person name="Susca A."/>
            <person name="Todd R.B."/>
            <person name="Tsang A."/>
            <person name="Unkles S.E."/>
            <person name="van de Wiele N."/>
            <person name="van Rossen-Uffink D."/>
            <person name="Oliveira J.V."/>
            <person name="Vesth T.C."/>
            <person name="Visser J."/>
            <person name="Yu J.-H."/>
            <person name="Zhou M."/>
            <person name="Andersen M.R."/>
            <person name="Archer D.B."/>
            <person name="Baker S.E."/>
            <person name="Benoit I."/>
            <person name="Brakhage A.A."/>
            <person name="Braus G.H."/>
            <person name="Fischer R."/>
            <person name="Frisvad J.C."/>
            <person name="Goldman G.H."/>
            <person name="Houbraken J."/>
            <person name="Oakley B."/>
            <person name="Pocsi I."/>
            <person name="Scazzocchio C."/>
            <person name="Seiboth B."/>
            <person name="vanKuyk P.A."/>
            <person name="Wortman J."/>
            <person name="Dyer P.S."/>
            <person name="Grigoriev I.V."/>
        </authorList>
    </citation>
    <scope>NUCLEOTIDE SEQUENCE [LARGE SCALE GENOMIC DNA]</scope>
    <source>
        <strain evidence="2">CBS 106.47</strain>
    </source>
</reference>
<proteinExistence type="predicted"/>
<dbReference type="VEuPathDB" id="FungiDB:ASPFODRAFT_54808"/>
<evidence type="ECO:0000313" key="2">
    <source>
        <dbReference type="Proteomes" id="UP000184063"/>
    </source>
</evidence>
<evidence type="ECO:0000313" key="1">
    <source>
        <dbReference type="EMBL" id="OJZ79684.1"/>
    </source>
</evidence>
<organism evidence="1 2">
    <name type="scientific">Aspergillus luchuensis (strain CBS 106.47)</name>
    <dbReference type="NCBI Taxonomy" id="1137211"/>
    <lineage>
        <taxon>Eukaryota</taxon>
        <taxon>Fungi</taxon>
        <taxon>Dikarya</taxon>
        <taxon>Ascomycota</taxon>
        <taxon>Pezizomycotina</taxon>
        <taxon>Eurotiomycetes</taxon>
        <taxon>Eurotiomycetidae</taxon>
        <taxon>Eurotiales</taxon>
        <taxon>Aspergillaceae</taxon>
        <taxon>Aspergillus</taxon>
        <taxon>Aspergillus subgen. Circumdati</taxon>
    </lineage>
</organism>
<protein>
    <submittedName>
        <fullName evidence="1">Uncharacterized protein</fullName>
    </submittedName>
</protein>
<dbReference type="Proteomes" id="UP000184063">
    <property type="component" value="Unassembled WGS sequence"/>
</dbReference>
<dbReference type="OrthoDB" id="3231004at2759"/>
<name>A0A1M3SYT6_ASPLC</name>
<sequence>MSAELVPYIDGMQQGQGYDTYLQSLRVANAVTVTSEAPSSNPYDITYKSTEIEEYTQLAKSLEITAGAAISGWGQSVNVDASYLNRSEFESATTTFQVQVSARQQVPTDNTYSFNQYTTTTPNATYGDRFIADIIKGGKFLARVSISSISKSNTEEIKEAAKVAGTMYGVTGEVTEEVKNAVSSIQKNSRTTVWIHIFGGGKKLVESKRIDSGPEDDDSPLFKIKEQAEAFYNNLQKDVDNYSLYGVLWKYTNVPNFNNAFVPFDYTAAKQQSWNLFEDFTQYGVYIDGVKKMPVDKFQNGRQQQADLYDEGTNVNVAISNKVQAIDNDPTEMNKPLPYPKPYEYQKKVLLALKTITYIAQERTVNGGSLTDIALPTLQGGATELFRFKAFDFGSVVGTSAVSFGKRDSSYICVNGQRVGNGYQEESVFWIFPNQEEGVAERKVNVNKVKSADLVRLSLTETGPKFLFDFYVGQSA</sequence>